<dbReference type="Proteomes" id="UP000011200">
    <property type="component" value="Chromosome"/>
</dbReference>
<reference evidence="5 6" key="1">
    <citation type="journal article" date="2013" name="Genome Announc.">
        <title>Draft genome sequence of MKD8, a conjugal recipient Mycobacterium smegmatis strain.</title>
        <authorList>
            <person name="Gray T.A."/>
            <person name="Palumbo M.J."/>
            <person name="Derbyshire K.M."/>
        </authorList>
    </citation>
    <scope>NUCLEOTIDE SEQUENCE [LARGE SCALE GENOMIC DNA]</scope>
    <source>
        <strain evidence="5 6">MKD8</strain>
    </source>
</reference>
<dbReference type="SMART" id="SM01134">
    <property type="entry name" value="DeoRC"/>
    <property type="match status" value="1"/>
</dbReference>
<reference evidence="6" key="2">
    <citation type="submission" date="2018-03" db="EMBL/GenBank/DDBJ databases">
        <authorList>
            <person name="Derbyshire K."/>
            <person name="Gray T.A."/>
            <person name="Champion M."/>
        </authorList>
    </citation>
    <scope>NUCLEOTIDE SEQUENCE [LARGE SCALE GENOMIC DNA]</scope>
    <source>
        <strain evidence="6">MKD8</strain>
    </source>
</reference>
<dbReference type="PRINTS" id="PR00037">
    <property type="entry name" value="HTHLACR"/>
</dbReference>
<dbReference type="InterPro" id="IPR050313">
    <property type="entry name" value="Carb_Metab_HTH_regulators"/>
</dbReference>
<evidence type="ECO:0000313" key="6">
    <source>
        <dbReference type="Proteomes" id="UP000011200"/>
    </source>
</evidence>
<dbReference type="InterPro" id="IPR036390">
    <property type="entry name" value="WH_DNA-bd_sf"/>
</dbReference>
<dbReference type="PROSITE" id="PS00894">
    <property type="entry name" value="HTH_DEOR_1"/>
    <property type="match status" value="1"/>
</dbReference>
<gene>
    <name evidence="5" type="ORF">D806_005570</name>
</gene>
<evidence type="ECO:0000256" key="1">
    <source>
        <dbReference type="ARBA" id="ARBA00023015"/>
    </source>
</evidence>
<dbReference type="InterPro" id="IPR011991">
    <property type="entry name" value="ArsR-like_HTH"/>
</dbReference>
<dbReference type="CDD" id="cd00090">
    <property type="entry name" value="HTH_ARSR"/>
    <property type="match status" value="1"/>
</dbReference>
<name>A0A2U9PIJ6_MYCSE</name>
<dbReference type="InterPro" id="IPR036388">
    <property type="entry name" value="WH-like_DNA-bd_sf"/>
</dbReference>
<dbReference type="AlphaFoldDB" id="A0A2U9PIJ6"/>
<organism evidence="5 6">
    <name type="scientific">Mycolicibacterium smegmatis (strain MKD8)</name>
    <name type="common">Mycobacterium smegmatis</name>
    <dbReference type="NCBI Taxonomy" id="1214915"/>
    <lineage>
        <taxon>Bacteria</taxon>
        <taxon>Bacillati</taxon>
        <taxon>Actinomycetota</taxon>
        <taxon>Actinomycetes</taxon>
        <taxon>Mycobacteriales</taxon>
        <taxon>Mycobacteriaceae</taxon>
        <taxon>Mycolicibacterium</taxon>
    </lineage>
</organism>
<evidence type="ECO:0000313" key="5">
    <source>
        <dbReference type="EMBL" id="AWT51550.1"/>
    </source>
</evidence>
<feature type="domain" description="HTH deoR-type" evidence="4">
    <location>
        <begin position="42"/>
        <end position="96"/>
    </location>
</feature>
<keyword evidence="2" id="KW-0238">DNA-binding</keyword>
<dbReference type="SUPFAM" id="SSF100950">
    <property type="entry name" value="NagB/RpiA/CoA transferase-like"/>
    <property type="match status" value="1"/>
</dbReference>
<proteinExistence type="predicted"/>
<keyword evidence="3" id="KW-0804">Transcription</keyword>
<sequence length="297" mass="32366">MYRMTITFQSRLQGVISRNFRQNQSESRKLCQILRKILPMFLAERHERILAELADGGQSVVQLAEALGVSESTIRRDLDILAKSGRLKRLYGGAMLTSGSRANITDSGAVEEPYTFESRPDFALRKRVAAEAARLVSDGDVIVLDIGSTTPLVARELRGRPVTVITSNLAVLDEIRDDDTVEVVLLGGVLRRNQQSLVGPLTEQLIGQLSADLMFLSCTGVRGGRVVDNMAVEAPIKQALIAASQRIVLLASEVKFPGTGALRLCTLDEVDVLITTSGTPEDEIAKRREAGRKVIVA</sequence>
<dbReference type="EMBL" id="CP027541">
    <property type="protein sequence ID" value="AWT51550.1"/>
    <property type="molecule type" value="Genomic_DNA"/>
</dbReference>
<dbReference type="PANTHER" id="PTHR30363:SF44">
    <property type="entry name" value="AGA OPERON TRANSCRIPTIONAL REPRESSOR-RELATED"/>
    <property type="match status" value="1"/>
</dbReference>
<dbReference type="InterPro" id="IPR014036">
    <property type="entry name" value="DeoR-like_C"/>
</dbReference>
<protein>
    <submittedName>
        <fullName evidence="5">DeoR-family protein transcriptional regulator</fullName>
    </submittedName>
</protein>
<dbReference type="SMART" id="SM00420">
    <property type="entry name" value="HTH_DEOR"/>
    <property type="match status" value="1"/>
</dbReference>
<evidence type="ECO:0000256" key="2">
    <source>
        <dbReference type="ARBA" id="ARBA00023125"/>
    </source>
</evidence>
<dbReference type="InterPro" id="IPR037171">
    <property type="entry name" value="NagB/RpiA_transferase-like"/>
</dbReference>
<evidence type="ECO:0000256" key="3">
    <source>
        <dbReference type="ARBA" id="ARBA00023163"/>
    </source>
</evidence>
<dbReference type="GO" id="GO:0003700">
    <property type="term" value="F:DNA-binding transcription factor activity"/>
    <property type="evidence" value="ECO:0007669"/>
    <property type="project" value="InterPro"/>
</dbReference>
<dbReference type="PANTHER" id="PTHR30363">
    <property type="entry name" value="HTH-TYPE TRANSCRIPTIONAL REGULATOR SRLR-RELATED"/>
    <property type="match status" value="1"/>
</dbReference>
<keyword evidence="1" id="KW-0805">Transcription regulation</keyword>
<dbReference type="SUPFAM" id="SSF46785">
    <property type="entry name" value="Winged helix' DNA-binding domain"/>
    <property type="match status" value="1"/>
</dbReference>
<dbReference type="Pfam" id="PF00455">
    <property type="entry name" value="DeoRC"/>
    <property type="match status" value="1"/>
</dbReference>
<dbReference type="Pfam" id="PF08220">
    <property type="entry name" value="HTH_DeoR"/>
    <property type="match status" value="1"/>
</dbReference>
<dbReference type="GO" id="GO:0003677">
    <property type="term" value="F:DNA binding"/>
    <property type="evidence" value="ECO:0007669"/>
    <property type="project" value="UniProtKB-KW"/>
</dbReference>
<dbReference type="Gene3D" id="1.10.10.10">
    <property type="entry name" value="Winged helix-like DNA-binding domain superfamily/Winged helix DNA-binding domain"/>
    <property type="match status" value="1"/>
</dbReference>
<dbReference type="PROSITE" id="PS51000">
    <property type="entry name" value="HTH_DEOR_2"/>
    <property type="match status" value="1"/>
</dbReference>
<evidence type="ECO:0000259" key="4">
    <source>
        <dbReference type="PROSITE" id="PS51000"/>
    </source>
</evidence>
<accession>A0A2U9PIJ6</accession>
<dbReference type="InterPro" id="IPR018356">
    <property type="entry name" value="Tscrpt_reg_HTH_DeoR_CS"/>
</dbReference>
<dbReference type="InterPro" id="IPR001034">
    <property type="entry name" value="DeoR_HTH"/>
</dbReference>